<gene>
    <name evidence="10" type="ORF">BDZ94DRAFT_361403</name>
</gene>
<dbReference type="InterPro" id="IPR028281">
    <property type="entry name" value="Sirohaem_synthase_central"/>
</dbReference>
<evidence type="ECO:0000256" key="3">
    <source>
        <dbReference type="ARBA" id="ARBA00023002"/>
    </source>
</evidence>
<evidence type="ECO:0000256" key="7">
    <source>
        <dbReference type="SAM" id="Phobius"/>
    </source>
</evidence>
<dbReference type="PANTHER" id="PTHR35330:SF1">
    <property type="entry name" value="SIROHEME BIOSYNTHESIS PROTEIN MET8"/>
    <property type="match status" value="1"/>
</dbReference>
<dbReference type="SUPFAM" id="SSF51735">
    <property type="entry name" value="NAD(P)-binding Rossmann-fold domains"/>
    <property type="match status" value="1"/>
</dbReference>
<evidence type="ECO:0000256" key="1">
    <source>
        <dbReference type="ARBA" id="ARBA00005010"/>
    </source>
</evidence>
<evidence type="ECO:0000256" key="4">
    <source>
        <dbReference type="ARBA" id="ARBA00023027"/>
    </source>
</evidence>
<dbReference type="PANTHER" id="PTHR35330">
    <property type="entry name" value="SIROHEME BIOSYNTHESIS PROTEIN MET8"/>
    <property type="match status" value="1"/>
</dbReference>
<feature type="domain" description="Siroheme synthase central" evidence="9">
    <location>
        <begin position="131"/>
        <end position="157"/>
    </location>
</feature>
<dbReference type="GO" id="GO:0004325">
    <property type="term" value="F:ferrochelatase activity"/>
    <property type="evidence" value="ECO:0007669"/>
    <property type="project" value="InterPro"/>
</dbReference>
<keyword evidence="7" id="KW-0812">Transmembrane</keyword>
<dbReference type="Pfam" id="PF14824">
    <property type="entry name" value="Sirohm_synth_M"/>
    <property type="match status" value="1"/>
</dbReference>
<comment type="caution">
    <text evidence="10">The sequence shown here is derived from an EMBL/GenBank/DDBJ whole genome shotgun (WGS) entry which is preliminary data.</text>
</comment>
<evidence type="ECO:0000259" key="9">
    <source>
        <dbReference type="Pfam" id="PF14824"/>
    </source>
</evidence>
<dbReference type="Gene3D" id="1.10.3280.10">
    <property type="entry name" value="Siroheme synthase, domain 3"/>
    <property type="match status" value="1"/>
</dbReference>
<comment type="catalytic activity">
    <reaction evidence="6">
        <text>precorrin-2 + NAD(+) = sirohydrochlorin + NADH + 2 H(+)</text>
        <dbReference type="Rhea" id="RHEA:15613"/>
        <dbReference type="ChEBI" id="CHEBI:15378"/>
        <dbReference type="ChEBI" id="CHEBI:57540"/>
        <dbReference type="ChEBI" id="CHEBI:57945"/>
        <dbReference type="ChEBI" id="CHEBI:58351"/>
        <dbReference type="ChEBI" id="CHEBI:58827"/>
        <dbReference type="EC" id="1.3.1.76"/>
    </reaction>
</comment>
<keyword evidence="7" id="KW-0472">Membrane</keyword>
<dbReference type="Gene3D" id="3.30.160.110">
    <property type="entry name" value="Siroheme synthase, domain 2"/>
    <property type="match status" value="1"/>
</dbReference>
<evidence type="ECO:0000259" key="8">
    <source>
        <dbReference type="Pfam" id="PF14823"/>
    </source>
</evidence>
<evidence type="ECO:0000256" key="6">
    <source>
        <dbReference type="ARBA" id="ARBA00047561"/>
    </source>
</evidence>
<evidence type="ECO:0000256" key="5">
    <source>
        <dbReference type="ARBA" id="ARBA00023244"/>
    </source>
</evidence>
<protein>
    <recommendedName>
        <fullName evidence="2">precorrin-2 dehydrogenase</fullName>
        <ecNumber evidence="2">1.3.1.76</ecNumber>
    </recommendedName>
</protein>
<dbReference type="EC" id="1.3.1.76" evidence="2"/>
<dbReference type="Pfam" id="PF13241">
    <property type="entry name" value="NAD_binding_7"/>
    <property type="match status" value="1"/>
</dbReference>
<feature type="transmembrane region" description="Helical" evidence="7">
    <location>
        <begin position="253"/>
        <end position="272"/>
    </location>
</feature>
<dbReference type="SUPFAM" id="SSF75615">
    <property type="entry name" value="Siroheme synthase middle domains-like"/>
    <property type="match status" value="1"/>
</dbReference>
<evidence type="ECO:0000313" key="10">
    <source>
        <dbReference type="EMBL" id="KAF9469163.1"/>
    </source>
</evidence>
<dbReference type="GO" id="GO:0043115">
    <property type="term" value="F:precorrin-2 dehydrogenase activity"/>
    <property type="evidence" value="ECO:0007669"/>
    <property type="project" value="UniProtKB-EC"/>
</dbReference>
<dbReference type="InterPro" id="IPR006367">
    <property type="entry name" value="Sirohaem_synthase_N"/>
</dbReference>
<dbReference type="EMBL" id="MU150230">
    <property type="protein sequence ID" value="KAF9469163.1"/>
    <property type="molecule type" value="Genomic_DNA"/>
</dbReference>
<dbReference type="OrthoDB" id="1721126at2759"/>
<proteinExistence type="predicted"/>
<keyword evidence="5" id="KW-0627">Porphyrin biosynthesis</keyword>
<keyword evidence="4" id="KW-0520">NAD</keyword>
<organism evidence="10 11">
    <name type="scientific">Collybia nuda</name>
    <dbReference type="NCBI Taxonomy" id="64659"/>
    <lineage>
        <taxon>Eukaryota</taxon>
        <taxon>Fungi</taxon>
        <taxon>Dikarya</taxon>
        <taxon>Basidiomycota</taxon>
        <taxon>Agaricomycotina</taxon>
        <taxon>Agaricomycetes</taxon>
        <taxon>Agaricomycetidae</taxon>
        <taxon>Agaricales</taxon>
        <taxon>Tricholomatineae</taxon>
        <taxon>Clitocybaceae</taxon>
        <taxon>Collybia</taxon>
    </lineage>
</organism>
<keyword evidence="3" id="KW-0560">Oxidoreductase</keyword>
<keyword evidence="11" id="KW-1185">Reference proteome</keyword>
<dbReference type="NCBIfam" id="TIGR01470">
    <property type="entry name" value="cysG_Nterm"/>
    <property type="match status" value="1"/>
</dbReference>
<reference evidence="10" key="1">
    <citation type="submission" date="2020-11" db="EMBL/GenBank/DDBJ databases">
        <authorList>
            <consortium name="DOE Joint Genome Institute"/>
            <person name="Ahrendt S."/>
            <person name="Riley R."/>
            <person name="Andreopoulos W."/>
            <person name="Labutti K."/>
            <person name="Pangilinan J."/>
            <person name="Ruiz-Duenas F.J."/>
            <person name="Barrasa J.M."/>
            <person name="Sanchez-Garcia M."/>
            <person name="Camarero S."/>
            <person name="Miyauchi S."/>
            <person name="Serrano A."/>
            <person name="Linde D."/>
            <person name="Babiker R."/>
            <person name="Drula E."/>
            <person name="Ayuso-Fernandez I."/>
            <person name="Pacheco R."/>
            <person name="Padilla G."/>
            <person name="Ferreira P."/>
            <person name="Barriuso J."/>
            <person name="Kellner H."/>
            <person name="Castanera R."/>
            <person name="Alfaro M."/>
            <person name="Ramirez L."/>
            <person name="Pisabarro A.G."/>
            <person name="Kuo A."/>
            <person name="Tritt A."/>
            <person name="Lipzen A."/>
            <person name="He G."/>
            <person name="Yan M."/>
            <person name="Ng V."/>
            <person name="Cullen D."/>
            <person name="Martin F."/>
            <person name="Rosso M.-N."/>
            <person name="Henrissat B."/>
            <person name="Hibbett D."/>
            <person name="Martinez A.T."/>
            <person name="Grigoriev I.V."/>
        </authorList>
    </citation>
    <scope>NUCLEOTIDE SEQUENCE</scope>
    <source>
        <strain evidence="10">CBS 247.69</strain>
    </source>
</reference>
<comment type="pathway">
    <text evidence="1">Porphyrin-containing compound metabolism; siroheme biosynthesis; sirohydrochlorin from precorrin-2: step 1/1.</text>
</comment>
<evidence type="ECO:0000256" key="2">
    <source>
        <dbReference type="ARBA" id="ARBA00012400"/>
    </source>
</evidence>
<feature type="domain" description="Siroheme biosynthesis protein Met8 C-terminal" evidence="8">
    <location>
        <begin position="164"/>
        <end position="230"/>
    </location>
</feature>
<dbReference type="Proteomes" id="UP000807353">
    <property type="component" value="Unassembled WGS sequence"/>
</dbReference>
<evidence type="ECO:0000313" key="11">
    <source>
        <dbReference type="Proteomes" id="UP000807353"/>
    </source>
</evidence>
<name>A0A9P6CR07_9AGAR</name>
<dbReference type="GO" id="GO:0019354">
    <property type="term" value="P:siroheme biosynthetic process"/>
    <property type="evidence" value="ECO:0007669"/>
    <property type="project" value="InterPro"/>
</dbReference>
<dbReference type="InterPro" id="IPR036291">
    <property type="entry name" value="NAD(P)-bd_dom_sf"/>
</dbReference>
<dbReference type="InterPro" id="IPR028162">
    <property type="entry name" value="Met8_C"/>
</dbReference>
<dbReference type="InterPro" id="IPR028161">
    <property type="entry name" value="Met8-like"/>
</dbReference>
<dbReference type="AlphaFoldDB" id="A0A9P6CR07"/>
<accession>A0A9P6CR07</accession>
<dbReference type="Gene3D" id="3.40.50.720">
    <property type="entry name" value="NAD(P)-binding Rossmann-like Domain"/>
    <property type="match status" value="2"/>
</dbReference>
<dbReference type="Pfam" id="PF14823">
    <property type="entry name" value="Sirohm_synth_C"/>
    <property type="match status" value="1"/>
</dbReference>
<keyword evidence="7" id="KW-1133">Transmembrane helix</keyword>
<sequence length="276" mass="30083">MSKEDFGGGSLLIAWQLKGKNVLIIGGGEVASQRIASILVTDAHITVISPIEGLNPRTKQLIESYAHRITHYNRVFFGTADFEGMDMILTALDDVEISRAICQMSRAAKIPVNAADIPDSCDFYFGSQIRDGPLQIMISTNGNGPKMANLIRRKVEKALTGIEGEAIAKVGELRERLKVRAPGVGGAIGKRRMKWMTNLCNAWTLEDLVLLDGETMEKLLDEGWENDCVPSPATLGSRQQSSINGIFPRWGTAYAPTIGLVVGVLCATLVIISKRR</sequence>